<evidence type="ECO:0000313" key="2">
    <source>
        <dbReference type="Proteomes" id="UP000265520"/>
    </source>
</evidence>
<protein>
    <submittedName>
        <fullName evidence="1">Uncharacterized protein</fullName>
    </submittedName>
</protein>
<reference evidence="1 2" key="1">
    <citation type="journal article" date="2018" name="Front. Plant Sci.">
        <title>Red Clover (Trifolium pratense) and Zigzag Clover (T. medium) - A Picture of Genomic Similarities and Differences.</title>
        <authorList>
            <person name="Dluhosova J."/>
            <person name="Istvanek J."/>
            <person name="Nedelnik J."/>
            <person name="Repkova J."/>
        </authorList>
    </citation>
    <scope>NUCLEOTIDE SEQUENCE [LARGE SCALE GENOMIC DNA]</scope>
    <source>
        <strain evidence="2">cv. 10/8</strain>
        <tissue evidence="1">Leaf</tissue>
    </source>
</reference>
<dbReference type="EMBL" id="LXQA010224415">
    <property type="protein sequence ID" value="MCI35537.1"/>
    <property type="molecule type" value="Genomic_DNA"/>
</dbReference>
<sequence>KYLKKSWNMKVEHVDAELRIPYQVEEEAQDVEDTEEVKEIVDDYLLTRDRPKRVIKPHQRLGYADLIAYA</sequence>
<dbReference type="AlphaFoldDB" id="A0A392RH46"/>
<keyword evidence="2" id="KW-1185">Reference proteome</keyword>
<proteinExistence type="predicted"/>
<organism evidence="1 2">
    <name type="scientific">Trifolium medium</name>
    <dbReference type="NCBI Taxonomy" id="97028"/>
    <lineage>
        <taxon>Eukaryota</taxon>
        <taxon>Viridiplantae</taxon>
        <taxon>Streptophyta</taxon>
        <taxon>Embryophyta</taxon>
        <taxon>Tracheophyta</taxon>
        <taxon>Spermatophyta</taxon>
        <taxon>Magnoliopsida</taxon>
        <taxon>eudicotyledons</taxon>
        <taxon>Gunneridae</taxon>
        <taxon>Pentapetalae</taxon>
        <taxon>rosids</taxon>
        <taxon>fabids</taxon>
        <taxon>Fabales</taxon>
        <taxon>Fabaceae</taxon>
        <taxon>Papilionoideae</taxon>
        <taxon>50 kb inversion clade</taxon>
        <taxon>NPAAA clade</taxon>
        <taxon>Hologalegina</taxon>
        <taxon>IRL clade</taxon>
        <taxon>Trifolieae</taxon>
        <taxon>Trifolium</taxon>
    </lineage>
</organism>
<evidence type="ECO:0000313" key="1">
    <source>
        <dbReference type="EMBL" id="MCI35537.1"/>
    </source>
</evidence>
<dbReference type="Proteomes" id="UP000265520">
    <property type="component" value="Unassembled WGS sequence"/>
</dbReference>
<feature type="non-terminal residue" evidence="1">
    <location>
        <position position="1"/>
    </location>
</feature>
<name>A0A392RH46_9FABA</name>
<comment type="caution">
    <text evidence="1">The sequence shown here is derived from an EMBL/GenBank/DDBJ whole genome shotgun (WGS) entry which is preliminary data.</text>
</comment>
<accession>A0A392RH46</accession>